<accession>B4HQB8</accession>
<organism evidence="3">
    <name type="scientific">Drosophila sechellia</name>
    <name type="common">Fruit fly</name>
    <dbReference type="NCBI Taxonomy" id="7238"/>
    <lineage>
        <taxon>Eukaryota</taxon>
        <taxon>Metazoa</taxon>
        <taxon>Ecdysozoa</taxon>
        <taxon>Arthropoda</taxon>
        <taxon>Hexapoda</taxon>
        <taxon>Insecta</taxon>
        <taxon>Pterygota</taxon>
        <taxon>Neoptera</taxon>
        <taxon>Endopterygota</taxon>
        <taxon>Diptera</taxon>
        <taxon>Brachycera</taxon>
        <taxon>Muscomorpha</taxon>
        <taxon>Ephydroidea</taxon>
        <taxon>Drosophilidae</taxon>
        <taxon>Drosophila</taxon>
        <taxon>Sophophora</taxon>
    </lineage>
</organism>
<evidence type="ECO:0000259" key="1">
    <source>
        <dbReference type="Pfam" id="PF00248"/>
    </source>
</evidence>
<dbReference type="AlphaFoldDB" id="B4HQB8"/>
<dbReference type="PROSITE" id="PS00798">
    <property type="entry name" value="ALDOKETO_REDUCTASE_1"/>
    <property type="match status" value="1"/>
</dbReference>
<dbReference type="InterPro" id="IPR036812">
    <property type="entry name" value="NAD(P)_OxRdtase_dom_sf"/>
</dbReference>
<dbReference type="Pfam" id="PF00248">
    <property type="entry name" value="Aldo_ket_red"/>
    <property type="match status" value="1"/>
</dbReference>
<dbReference type="OMA" id="WPQGFKV"/>
<dbReference type="SUPFAM" id="SSF51430">
    <property type="entry name" value="NAD(P)-linked oxidoreductase"/>
    <property type="match status" value="1"/>
</dbReference>
<dbReference type="PANTHER" id="PTHR11732">
    <property type="entry name" value="ALDO/KETO REDUCTASE"/>
    <property type="match status" value="1"/>
</dbReference>
<feature type="domain" description="NADP-dependent oxidoreductase" evidence="1">
    <location>
        <begin position="19"/>
        <end position="118"/>
    </location>
</feature>
<gene>
    <name evidence="2" type="primary">Dsec\GM20852</name>
    <name evidence="2" type="ORF">Dsec_GM20852</name>
</gene>
<dbReference type="InterPro" id="IPR018170">
    <property type="entry name" value="Aldo/ket_reductase_CS"/>
</dbReference>
<keyword evidence="3" id="KW-1185">Reference proteome</keyword>
<dbReference type="InterPro" id="IPR023210">
    <property type="entry name" value="NADP_OxRdtase_dom"/>
</dbReference>
<sequence length="133" mass="14808">MTNLAPTIRLNNGREMPTLGLGTWKSFESDAYHSTRHALDVGYRHLDTAFVYENEAEVGQAISEKIAEGVVTREEVFVTTKLGGIHHDPALVERACRLSLRNLGLEYVDLYLIHMPGGARSSTTTRTCTKSWS</sequence>
<evidence type="ECO:0000313" key="3">
    <source>
        <dbReference type="Proteomes" id="UP000001292"/>
    </source>
</evidence>
<proteinExistence type="predicted"/>
<dbReference type="PhylomeDB" id="B4HQB8"/>
<dbReference type="EMBL" id="CH480816">
    <property type="protein sequence ID" value="EDW46657.1"/>
    <property type="molecule type" value="Genomic_DNA"/>
</dbReference>
<dbReference type="Gene3D" id="3.20.20.100">
    <property type="entry name" value="NADP-dependent oxidoreductase domain"/>
    <property type="match status" value="1"/>
</dbReference>
<dbReference type="PRINTS" id="PR00069">
    <property type="entry name" value="ALDKETRDTASE"/>
</dbReference>
<reference evidence="2 3" key="1">
    <citation type="journal article" date="2007" name="Nature">
        <title>Evolution of genes and genomes on the Drosophila phylogeny.</title>
        <authorList>
            <consortium name="Drosophila 12 Genomes Consortium"/>
            <person name="Clark A.G."/>
            <person name="Eisen M.B."/>
            <person name="Smith D.R."/>
            <person name="Bergman C.M."/>
            <person name="Oliver B."/>
            <person name="Markow T.A."/>
            <person name="Kaufman T.C."/>
            <person name="Kellis M."/>
            <person name="Gelbart W."/>
            <person name="Iyer V.N."/>
            <person name="Pollard D.A."/>
            <person name="Sackton T.B."/>
            <person name="Larracuente A.M."/>
            <person name="Singh N.D."/>
            <person name="Abad J.P."/>
            <person name="Abt D.N."/>
            <person name="Adryan B."/>
            <person name="Aguade M."/>
            <person name="Akashi H."/>
            <person name="Anderson W.W."/>
            <person name="Aquadro C.F."/>
            <person name="Ardell D.H."/>
            <person name="Arguello R."/>
            <person name="Artieri C.G."/>
            <person name="Barbash D.A."/>
            <person name="Barker D."/>
            <person name="Barsanti P."/>
            <person name="Batterham P."/>
            <person name="Batzoglou S."/>
            <person name="Begun D."/>
            <person name="Bhutkar A."/>
            <person name="Blanco E."/>
            <person name="Bosak S.A."/>
            <person name="Bradley R.K."/>
            <person name="Brand A.D."/>
            <person name="Brent M.R."/>
            <person name="Brooks A.N."/>
            <person name="Brown R.H."/>
            <person name="Butlin R.K."/>
            <person name="Caggese C."/>
            <person name="Calvi B.R."/>
            <person name="Bernardo de Carvalho A."/>
            <person name="Caspi A."/>
            <person name="Castrezana S."/>
            <person name="Celniker S.E."/>
            <person name="Chang J.L."/>
            <person name="Chapple C."/>
            <person name="Chatterji S."/>
            <person name="Chinwalla A."/>
            <person name="Civetta A."/>
            <person name="Clifton S.W."/>
            <person name="Comeron J.M."/>
            <person name="Costello J.C."/>
            <person name="Coyne J.A."/>
            <person name="Daub J."/>
            <person name="David R.G."/>
            <person name="Delcher A.L."/>
            <person name="Delehaunty K."/>
            <person name="Do C.B."/>
            <person name="Ebling H."/>
            <person name="Edwards K."/>
            <person name="Eickbush T."/>
            <person name="Evans J.D."/>
            <person name="Filipski A."/>
            <person name="Findeiss S."/>
            <person name="Freyhult E."/>
            <person name="Fulton L."/>
            <person name="Fulton R."/>
            <person name="Garcia A.C."/>
            <person name="Gardiner A."/>
            <person name="Garfield D.A."/>
            <person name="Garvin B.E."/>
            <person name="Gibson G."/>
            <person name="Gilbert D."/>
            <person name="Gnerre S."/>
            <person name="Godfrey J."/>
            <person name="Good R."/>
            <person name="Gotea V."/>
            <person name="Gravely B."/>
            <person name="Greenberg A.J."/>
            <person name="Griffiths-Jones S."/>
            <person name="Gross S."/>
            <person name="Guigo R."/>
            <person name="Gustafson E.A."/>
            <person name="Haerty W."/>
            <person name="Hahn M.W."/>
            <person name="Halligan D.L."/>
            <person name="Halpern A.L."/>
            <person name="Halter G.M."/>
            <person name="Han M.V."/>
            <person name="Heger A."/>
            <person name="Hillier L."/>
            <person name="Hinrichs A.S."/>
            <person name="Holmes I."/>
            <person name="Hoskins R.A."/>
            <person name="Hubisz M.J."/>
            <person name="Hultmark D."/>
            <person name="Huntley M.A."/>
            <person name="Jaffe D.B."/>
            <person name="Jagadeeshan S."/>
            <person name="Jeck W.R."/>
            <person name="Johnson J."/>
            <person name="Jones C.D."/>
            <person name="Jordan W.C."/>
            <person name="Karpen G.H."/>
            <person name="Kataoka E."/>
            <person name="Keightley P.D."/>
            <person name="Kheradpour P."/>
            <person name="Kirkness E.F."/>
            <person name="Koerich L.B."/>
            <person name="Kristiansen K."/>
            <person name="Kudrna D."/>
            <person name="Kulathinal R.J."/>
            <person name="Kumar S."/>
            <person name="Kwok R."/>
            <person name="Lander E."/>
            <person name="Langley C.H."/>
            <person name="Lapoint R."/>
            <person name="Lazzaro B.P."/>
            <person name="Lee S.J."/>
            <person name="Levesque L."/>
            <person name="Li R."/>
            <person name="Lin C.F."/>
            <person name="Lin M.F."/>
            <person name="Lindblad-Toh K."/>
            <person name="Llopart A."/>
            <person name="Long M."/>
            <person name="Low L."/>
            <person name="Lozovsky E."/>
            <person name="Lu J."/>
            <person name="Luo M."/>
            <person name="Machado C.A."/>
            <person name="Makalowski W."/>
            <person name="Marzo M."/>
            <person name="Matsuda M."/>
            <person name="Matzkin L."/>
            <person name="McAllister B."/>
            <person name="McBride C.S."/>
            <person name="McKernan B."/>
            <person name="McKernan K."/>
            <person name="Mendez-Lago M."/>
            <person name="Minx P."/>
            <person name="Mollenhauer M.U."/>
            <person name="Montooth K."/>
            <person name="Mount S.M."/>
            <person name="Mu X."/>
            <person name="Myers E."/>
            <person name="Negre B."/>
            <person name="Newfeld S."/>
            <person name="Nielsen R."/>
            <person name="Noor M.A."/>
            <person name="O'Grady P."/>
            <person name="Pachter L."/>
            <person name="Papaceit M."/>
            <person name="Parisi M.J."/>
            <person name="Parisi M."/>
            <person name="Parts L."/>
            <person name="Pedersen J.S."/>
            <person name="Pesole G."/>
            <person name="Phillippy A.M."/>
            <person name="Ponting C.P."/>
            <person name="Pop M."/>
            <person name="Porcelli D."/>
            <person name="Powell J.R."/>
            <person name="Prohaska S."/>
            <person name="Pruitt K."/>
            <person name="Puig M."/>
            <person name="Quesneville H."/>
            <person name="Ram K.R."/>
            <person name="Rand D."/>
            <person name="Rasmussen M.D."/>
            <person name="Reed L.K."/>
            <person name="Reenan R."/>
            <person name="Reily A."/>
            <person name="Remington K.A."/>
            <person name="Rieger T.T."/>
            <person name="Ritchie M.G."/>
            <person name="Robin C."/>
            <person name="Rogers Y.H."/>
            <person name="Rohde C."/>
            <person name="Rozas J."/>
            <person name="Rubenfield M.J."/>
            <person name="Ruiz A."/>
            <person name="Russo S."/>
            <person name="Salzberg S.L."/>
            <person name="Sanchez-Gracia A."/>
            <person name="Saranga D.J."/>
            <person name="Sato H."/>
            <person name="Schaeffer S.W."/>
            <person name="Schatz M.C."/>
            <person name="Schlenke T."/>
            <person name="Schwartz R."/>
            <person name="Segarra C."/>
            <person name="Singh R.S."/>
            <person name="Sirot L."/>
            <person name="Sirota M."/>
            <person name="Sisneros N.B."/>
            <person name="Smith C.D."/>
            <person name="Smith T.F."/>
            <person name="Spieth J."/>
            <person name="Stage D.E."/>
            <person name="Stark A."/>
            <person name="Stephan W."/>
            <person name="Strausberg R.L."/>
            <person name="Strempel S."/>
            <person name="Sturgill D."/>
            <person name="Sutton G."/>
            <person name="Sutton G.G."/>
            <person name="Tao W."/>
            <person name="Teichmann S."/>
            <person name="Tobari Y.N."/>
            <person name="Tomimura Y."/>
            <person name="Tsolas J.M."/>
            <person name="Valente V.L."/>
            <person name="Venter E."/>
            <person name="Venter J.C."/>
            <person name="Vicario S."/>
            <person name="Vieira F.G."/>
            <person name="Vilella A.J."/>
            <person name="Villasante A."/>
            <person name="Walenz B."/>
            <person name="Wang J."/>
            <person name="Wasserman M."/>
            <person name="Watts T."/>
            <person name="Wilson D."/>
            <person name="Wilson R.K."/>
            <person name="Wing R.A."/>
            <person name="Wolfner M.F."/>
            <person name="Wong A."/>
            <person name="Wong G.K."/>
            <person name="Wu C.I."/>
            <person name="Wu G."/>
            <person name="Yamamoto D."/>
            <person name="Yang H.P."/>
            <person name="Yang S.P."/>
            <person name="Yorke J.A."/>
            <person name="Yoshida K."/>
            <person name="Zdobnov E."/>
            <person name="Zhang P."/>
            <person name="Zhang Y."/>
            <person name="Zimin A.V."/>
            <person name="Baldwin J."/>
            <person name="Abdouelleil A."/>
            <person name="Abdulkadir J."/>
            <person name="Abebe A."/>
            <person name="Abera B."/>
            <person name="Abreu J."/>
            <person name="Acer S.C."/>
            <person name="Aftuck L."/>
            <person name="Alexander A."/>
            <person name="An P."/>
            <person name="Anderson E."/>
            <person name="Anderson S."/>
            <person name="Arachi H."/>
            <person name="Azer M."/>
            <person name="Bachantsang P."/>
            <person name="Barry A."/>
            <person name="Bayul T."/>
            <person name="Berlin A."/>
            <person name="Bessette D."/>
            <person name="Bloom T."/>
            <person name="Blye J."/>
            <person name="Boguslavskiy L."/>
            <person name="Bonnet C."/>
            <person name="Boukhgalter B."/>
            <person name="Bourzgui I."/>
            <person name="Brown A."/>
            <person name="Cahill P."/>
            <person name="Channer S."/>
            <person name="Cheshatsang Y."/>
            <person name="Chuda L."/>
            <person name="Citroen M."/>
            <person name="Collymore A."/>
            <person name="Cooke P."/>
            <person name="Costello M."/>
            <person name="D'Aco K."/>
            <person name="Daza R."/>
            <person name="De Haan G."/>
            <person name="DeGray S."/>
            <person name="DeMaso C."/>
            <person name="Dhargay N."/>
            <person name="Dooley K."/>
            <person name="Dooley E."/>
            <person name="Doricent M."/>
            <person name="Dorje P."/>
            <person name="Dorjee K."/>
            <person name="Dupes A."/>
            <person name="Elong R."/>
            <person name="Falk J."/>
            <person name="Farina A."/>
            <person name="Faro S."/>
            <person name="Ferguson D."/>
            <person name="Fisher S."/>
            <person name="Foley C.D."/>
            <person name="Franke A."/>
            <person name="Friedrich D."/>
            <person name="Gadbois L."/>
            <person name="Gearin G."/>
            <person name="Gearin C.R."/>
            <person name="Giannoukos G."/>
            <person name="Goode T."/>
            <person name="Graham J."/>
            <person name="Grandbois E."/>
            <person name="Grewal S."/>
            <person name="Gyaltsen K."/>
            <person name="Hafez N."/>
            <person name="Hagos B."/>
            <person name="Hall J."/>
            <person name="Henson C."/>
            <person name="Hollinger A."/>
            <person name="Honan T."/>
            <person name="Huard M.D."/>
            <person name="Hughes L."/>
            <person name="Hurhula B."/>
            <person name="Husby M.E."/>
            <person name="Kamat A."/>
            <person name="Kanga B."/>
            <person name="Kashin S."/>
            <person name="Khazanovich D."/>
            <person name="Kisner P."/>
            <person name="Lance K."/>
            <person name="Lara M."/>
            <person name="Lee W."/>
            <person name="Lennon N."/>
            <person name="Letendre F."/>
            <person name="LeVine R."/>
            <person name="Lipovsky A."/>
            <person name="Liu X."/>
            <person name="Liu J."/>
            <person name="Liu S."/>
            <person name="Lokyitsang T."/>
            <person name="Lokyitsang Y."/>
            <person name="Lubonja R."/>
            <person name="Lui A."/>
            <person name="MacDonald P."/>
            <person name="Magnisalis V."/>
            <person name="Maru K."/>
            <person name="Matthews C."/>
            <person name="McCusker W."/>
            <person name="McDonough S."/>
            <person name="Mehta T."/>
            <person name="Meldrim J."/>
            <person name="Meneus L."/>
            <person name="Mihai O."/>
            <person name="Mihalev A."/>
            <person name="Mihova T."/>
            <person name="Mittelman R."/>
            <person name="Mlenga V."/>
            <person name="Montmayeur A."/>
            <person name="Mulrain L."/>
            <person name="Navidi A."/>
            <person name="Naylor J."/>
            <person name="Negash T."/>
            <person name="Nguyen T."/>
            <person name="Nguyen N."/>
            <person name="Nicol R."/>
            <person name="Norbu C."/>
            <person name="Norbu N."/>
            <person name="Novod N."/>
            <person name="O'Neill B."/>
            <person name="Osman S."/>
            <person name="Markiewicz E."/>
            <person name="Oyono O.L."/>
            <person name="Patti C."/>
            <person name="Phunkhang P."/>
            <person name="Pierre F."/>
            <person name="Priest M."/>
            <person name="Raghuraman S."/>
            <person name="Rege F."/>
            <person name="Reyes R."/>
            <person name="Rise C."/>
            <person name="Rogov P."/>
            <person name="Ross K."/>
            <person name="Ryan E."/>
            <person name="Settipalli S."/>
            <person name="Shea T."/>
            <person name="Sherpa N."/>
            <person name="Shi L."/>
            <person name="Shih D."/>
            <person name="Sparrow T."/>
            <person name="Spaulding J."/>
            <person name="Stalker J."/>
            <person name="Stange-Thomann N."/>
            <person name="Stavropoulos S."/>
            <person name="Stone C."/>
            <person name="Strader C."/>
            <person name="Tesfaye S."/>
            <person name="Thomson T."/>
            <person name="Thoulutsang Y."/>
            <person name="Thoulutsang D."/>
            <person name="Topham K."/>
            <person name="Topping I."/>
            <person name="Tsamla T."/>
            <person name="Vassiliev H."/>
            <person name="Vo A."/>
            <person name="Wangchuk T."/>
            <person name="Wangdi T."/>
            <person name="Weiand M."/>
            <person name="Wilkinson J."/>
            <person name="Wilson A."/>
            <person name="Yadav S."/>
            <person name="Young G."/>
            <person name="Yu Q."/>
            <person name="Zembek L."/>
            <person name="Zhong D."/>
            <person name="Zimmer A."/>
            <person name="Zwirko Z."/>
            <person name="Jaffe D.B."/>
            <person name="Alvarez P."/>
            <person name="Brockman W."/>
            <person name="Butler J."/>
            <person name="Chin C."/>
            <person name="Gnerre S."/>
            <person name="Grabherr M."/>
            <person name="Kleber M."/>
            <person name="Mauceli E."/>
            <person name="MacCallum I."/>
        </authorList>
    </citation>
    <scope>NUCLEOTIDE SEQUENCE [LARGE SCALE GENOMIC DNA]</scope>
    <source>
        <strain evidence="3">Rob3c / Tucson 14021-0248.25</strain>
    </source>
</reference>
<dbReference type="Proteomes" id="UP000001292">
    <property type="component" value="Unassembled WGS sequence"/>
</dbReference>
<name>B4HQB8_DROSE</name>
<dbReference type="STRING" id="7238.B4HQB8"/>
<dbReference type="GO" id="GO:0016491">
    <property type="term" value="F:oxidoreductase activity"/>
    <property type="evidence" value="ECO:0007669"/>
    <property type="project" value="InterPro"/>
</dbReference>
<evidence type="ECO:0000313" key="2">
    <source>
        <dbReference type="EMBL" id="EDW46657.1"/>
    </source>
</evidence>
<protein>
    <submittedName>
        <fullName evidence="2">GM20852</fullName>
    </submittedName>
</protein>
<dbReference type="InterPro" id="IPR020471">
    <property type="entry name" value="AKR"/>
</dbReference>
<dbReference type="HOGENOM" id="CLU_023205_19_2_1"/>